<accession>A0AAN6ICW7</accession>
<evidence type="ECO:0008006" key="6">
    <source>
        <dbReference type="Google" id="ProtNLM"/>
    </source>
</evidence>
<keyword evidence="2" id="KW-1133">Transmembrane helix</keyword>
<keyword evidence="2" id="KW-0472">Membrane</keyword>
<evidence type="ECO:0000256" key="2">
    <source>
        <dbReference type="SAM" id="Phobius"/>
    </source>
</evidence>
<sequence length="680" mass="74791">MRPSKVGARAALMVNMLPVMAVPAPAKELSFRASTTISTMRSLWVHIIPTRSKVQPPIPLESISKPDSLTSQRSNGMAEFDLHGDKVDRRLKLASTMLASCLLFTAICFGSLHLIFDIHATEILGIAIDTDLQFSVLGLINKIMDFLVTVTLQEVAAVILTLWLTDHKLHIFRPGARLADLELADELTKPWVPIMVLLSRWKMGGWDGIKWRGILRFLTTWTVSICVLLQGLAINTVAVPKLRWTDDSPQHYPALRFNNIDLSQWYQGAQMVGSGTTNEMLVANAYSTSIAFQALSTLPQGFNDSNNKNGRSRGLQQIGGKDAGDDVLLILDTRMRGNVIQGTAVHNPFVQNIFDWFHANGTDSARYAVGWDADLKLVVPVVNVSCSPETQTQTALNQTVTVQQAALTSTSFSINVNTPLGHANATQQITNCTLSFSRGLLPVKSWIVSDEPISTSPNNYNTDWNGNVSSLPAEEVDANITLALNQQMSIIMDRFETITQNLSAAELLTTTAAQIRNVATYVDSDEDALAAVLAWVATSSLGYADWDVTMDHPDQMLVANIRWQLYGSSPRLSWEWSTMIILCVLLLSMFTSITIFAMYRISPSQCLRPGGMLVAANLSKELPSLHSSGPADTDVTKKSADETRYWIRSMGGDRISFVDSHSPDQGKATGLRTPYRWGSS</sequence>
<dbReference type="EMBL" id="MU404357">
    <property type="protein sequence ID" value="KAI1611004.1"/>
    <property type="molecule type" value="Genomic_DNA"/>
</dbReference>
<feature type="signal peptide" evidence="3">
    <location>
        <begin position="1"/>
        <end position="21"/>
    </location>
</feature>
<feature type="transmembrane region" description="Helical" evidence="2">
    <location>
        <begin position="213"/>
        <end position="233"/>
    </location>
</feature>
<dbReference type="AlphaFoldDB" id="A0AAN6ICW7"/>
<evidence type="ECO:0000313" key="5">
    <source>
        <dbReference type="Proteomes" id="UP001203852"/>
    </source>
</evidence>
<proteinExistence type="predicted"/>
<comment type="caution">
    <text evidence="4">The sequence shown here is derived from an EMBL/GenBank/DDBJ whole genome shotgun (WGS) entry which is preliminary data.</text>
</comment>
<keyword evidence="3" id="KW-0732">Signal</keyword>
<keyword evidence="2" id="KW-0812">Transmembrane</keyword>
<feature type="chain" id="PRO_5042891223" description="Transmembrane protein" evidence="3">
    <location>
        <begin position="22"/>
        <end position="680"/>
    </location>
</feature>
<feature type="transmembrane region" description="Helical" evidence="2">
    <location>
        <begin position="143"/>
        <end position="164"/>
    </location>
</feature>
<feature type="transmembrane region" description="Helical" evidence="2">
    <location>
        <begin position="96"/>
        <end position="116"/>
    </location>
</feature>
<evidence type="ECO:0000256" key="3">
    <source>
        <dbReference type="SAM" id="SignalP"/>
    </source>
</evidence>
<reference evidence="4" key="1">
    <citation type="journal article" date="2022" name="bioRxiv">
        <title>Deciphering the potential niche of two novel black yeast fungi from a biological soil crust based on their genomes, phenotypes, and melanin regulation.</title>
        <authorList>
            <consortium name="DOE Joint Genome Institute"/>
            <person name="Carr E.C."/>
            <person name="Barton Q."/>
            <person name="Grambo S."/>
            <person name="Sullivan M."/>
            <person name="Renfro C.M."/>
            <person name="Kuo A."/>
            <person name="Pangilinan J."/>
            <person name="Lipzen A."/>
            <person name="Keymanesh K."/>
            <person name="Savage E."/>
            <person name="Barry K."/>
            <person name="Grigoriev I.V."/>
            <person name="Riekhof W.R."/>
            <person name="Harris S.S."/>
        </authorList>
    </citation>
    <scope>NUCLEOTIDE SEQUENCE</scope>
    <source>
        <strain evidence="4">JF 03-4F</strain>
    </source>
</reference>
<evidence type="ECO:0000313" key="4">
    <source>
        <dbReference type="EMBL" id="KAI1611004.1"/>
    </source>
</evidence>
<gene>
    <name evidence="4" type="ORF">EDD36DRAFT_309612</name>
</gene>
<dbReference type="Proteomes" id="UP001203852">
    <property type="component" value="Unassembled WGS sequence"/>
</dbReference>
<protein>
    <recommendedName>
        <fullName evidence="6">Transmembrane protein</fullName>
    </recommendedName>
</protein>
<evidence type="ECO:0000256" key="1">
    <source>
        <dbReference type="SAM" id="MobiDB-lite"/>
    </source>
</evidence>
<feature type="region of interest" description="Disordered" evidence="1">
    <location>
        <begin position="657"/>
        <end position="680"/>
    </location>
</feature>
<name>A0AAN6ICW7_9EURO</name>
<feature type="transmembrane region" description="Helical" evidence="2">
    <location>
        <begin position="576"/>
        <end position="599"/>
    </location>
</feature>
<organism evidence="4 5">
    <name type="scientific">Exophiala viscosa</name>
    <dbReference type="NCBI Taxonomy" id="2486360"/>
    <lineage>
        <taxon>Eukaryota</taxon>
        <taxon>Fungi</taxon>
        <taxon>Dikarya</taxon>
        <taxon>Ascomycota</taxon>
        <taxon>Pezizomycotina</taxon>
        <taxon>Eurotiomycetes</taxon>
        <taxon>Chaetothyriomycetidae</taxon>
        <taxon>Chaetothyriales</taxon>
        <taxon>Herpotrichiellaceae</taxon>
        <taxon>Exophiala</taxon>
    </lineage>
</organism>
<keyword evidence="5" id="KW-1185">Reference proteome</keyword>